<organism evidence="8 9">
    <name type="scientific">Rhizobium viscosum</name>
    <name type="common">Arthrobacter viscosus</name>
    <dbReference type="NCBI Taxonomy" id="1673"/>
    <lineage>
        <taxon>Bacteria</taxon>
        <taxon>Pseudomonadati</taxon>
        <taxon>Pseudomonadota</taxon>
        <taxon>Alphaproteobacteria</taxon>
        <taxon>Hyphomicrobiales</taxon>
        <taxon>Rhizobiaceae</taxon>
        <taxon>Rhizobium/Agrobacterium group</taxon>
        <taxon>Rhizobium</taxon>
    </lineage>
</organism>
<keyword evidence="4 5" id="KW-0274">FAD</keyword>
<keyword evidence="3 5" id="KW-0285">Flavoprotein</keyword>
<evidence type="ECO:0000259" key="6">
    <source>
        <dbReference type="PROSITE" id="PS00623"/>
    </source>
</evidence>
<feature type="domain" description="Glucose-methanol-choline oxidoreductase N-terminal" evidence="7">
    <location>
        <begin position="280"/>
        <end position="294"/>
    </location>
</feature>
<protein>
    <submittedName>
        <fullName evidence="8">Choline dehydrogenase</fullName>
        <ecNumber evidence="8">1.1.99.1</ecNumber>
    </submittedName>
</protein>
<evidence type="ECO:0000313" key="9">
    <source>
        <dbReference type="Proteomes" id="UP000620262"/>
    </source>
</evidence>
<dbReference type="EMBL" id="JADBEC010000002">
    <property type="protein sequence ID" value="MBE1507967.1"/>
    <property type="molecule type" value="Genomic_DNA"/>
</dbReference>
<dbReference type="InterPro" id="IPR012132">
    <property type="entry name" value="GMC_OxRdtase"/>
</dbReference>
<evidence type="ECO:0000256" key="4">
    <source>
        <dbReference type="ARBA" id="ARBA00022827"/>
    </source>
</evidence>
<comment type="caution">
    <text evidence="8">The sequence shown here is derived from an EMBL/GenBank/DDBJ whole genome shotgun (WGS) entry which is preliminary data.</text>
</comment>
<comment type="cofactor">
    <cofactor evidence="1">
        <name>FAD</name>
        <dbReference type="ChEBI" id="CHEBI:57692"/>
    </cofactor>
</comment>
<evidence type="ECO:0000259" key="7">
    <source>
        <dbReference type="PROSITE" id="PS00624"/>
    </source>
</evidence>
<dbReference type="PANTHER" id="PTHR11552:SF147">
    <property type="entry name" value="CHOLINE DEHYDROGENASE, MITOCHONDRIAL"/>
    <property type="match status" value="1"/>
</dbReference>
<dbReference type="PROSITE" id="PS00624">
    <property type="entry name" value="GMC_OXRED_2"/>
    <property type="match status" value="1"/>
</dbReference>
<comment type="similarity">
    <text evidence="2 5">Belongs to the GMC oxidoreductase family.</text>
</comment>
<evidence type="ECO:0000313" key="8">
    <source>
        <dbReference type="EMBL" id="MBE1507967.1"/>
    </source>
</evidence>
<dbReference type="GO" id="GO:0008812">
    <property type="term" value="F:choline dehydrogenase activity"/>
    <property type="evidence" value="ECO:0007669"/>
    <property type="project" value="UniProtKB-EC"/>
</dbReference>
<dbReference type="PANTHER" id="PTHR11552">
    <property type="entry name" value="GLUCOSE-METHANOL-CHOLINE GMC OXIDOREDUCTASE"/>
    <property type="match status" value="1"/>
</dbReference>
<feature type="domain" description="Glucose-methanol-choline oxidoreductase N-terminal" evidence="6">
    <location>
        <begin position="104"/>
        <end position="127"/>
    </location>
</feature>
<dbReference type="PROSITE" id="PS00623">
    <property type="entry name" value="GMC_OXRED_1"/>
    <property type="match status" value="1"/>
</dbReference>
<evidence type="ECO:0000256" key="5">
    <source>
        <dbReference type="RuleBase" id="RU003968"/>
    </source>
</evidence>
<gene>
    <name evidence="8" type="ORF">H4W29_005212</name>
</gene>
<dbReference type="Gene3D" id="3.30.560.10">
    <property type="entry name" value="Glucose Oxidase, domain 3"/>
    <property type="match status" value="1"/>
</dbReference>
<dbReference type="Pfam" id="PF05199">
    <property type="entry name" value="GMC_oxred_C"/>
    <property type="match status" value="1"/>
</dbReference>
<dbReference type="Pfam" id="PF00732">
    <property type="entry name" value="GMC_oxred_N"/>
    <property type="match status" value="1"/>
</dbReference>
<dbReference type="SUPFAM" id="SSF51905">
    <property type="entry name" value="FAD/NAD(P)-binding domain"/>
    <property type="match status" value="1"/>
</dbReference>
<dbReference type="PIRSF" id="PIRSF000137">
    <property type="entry name" value="Alcohol_oxidase"/>
    <property type="match status" value="1"/>
</dbReference>
<dbReference type="Proteomes" id="UP000620262">
    <property type="component" value="Unassembled WGS sequence"/>
</dbReference>
<proteinExistence type="inferred from homology"/>
<evidence type="ECO:0000256" key="3">
    <source>
        <dbReference type="ARBA" id="ARBA00022630"/>
    </source>
</evidence>
<evidence type="ECO:0000256" key="2">
    <source>
        <dbReference type="ARBA" id="ARBA00010790"/>
    </source>
</evidence>
<dbReference type="InterPro" id="IPR007867">
    <property type="entry name" value="GMC_OxRtase_C"/>
</dbReference>
<dbReference type="InterPro" id="IPR000172">
    <property type="entry name" value="GMC_OxRdtase_N"/>
</dbReference>
<keyword evidence="9" id="KW-1185">Reference proteome</keyword>
<dbReference type="Gene3D" id="3.50.50.60">
    <property type="entry name" value="FAD/NAD(P)-binding domain"/>
    <property type="match status" value="1"/>
</dbReference>
<dbReference type="InterPro" id="IPR036188">
    <property type="entry name" value="FAD/NAD-bd_sf"/>
</dbReference>
<reference evidence="8 9" key="1">
    <citation type="submission" date="2020-10" db="EMBL/GenBank/DDBJ databases">
        <title>Sequencing the genomes of 1000 actinobacteria strains.</title>
        <authorList>
            <person name="Klenk H.-P."/>
        </authorList>
    </citation>
    <scope>NUCLEOTIDE SEQUENCE [LARGE SCALE GENOMIC DNA]</scope>
    <source>
        <strain evidence="8 9">DSM 7307</strain>
    </source>
</reference>
<evidence type="ECO:0000256" key="1">
    <source>
        <dbReference type="ARBA" id="ARBA00001974"/>
    </source>
</evidence>
<keyword evidence="8" id="KW-0560">Oxidoreductase</keyword>
<name>A0ABR9IYV5_RHIVS</name>
<sequence length="547" mass="59123">MVPVQTPFPRRQHTMPDASIPKTLANSFDVIVCGSGTSGSIVARRLSDNPDLNVLLLECGWITYSETIETATRWPENIGGPHDWAFHSEPQAGLDGRSLLMSMGKVVGGSSSINAMIWARGHRHDWDFFASETGDAGWGYEAILKLYGTIEDYRGTPDMARGKGGPVAVFQPARPHPIAPALVAAATSVGIPEFRNPNGYMMEAKSGCAISDVRADGLERVTIFDSYLRPVFGRDNLTLLTGAVVQRVVIESGRAVAVEVLLDGVPQRFTASQQIVLSTGSINTPRILMQSGIGNEIELKRLGIPVVQHLPGVGENLQDHLCFPSIFEYYEPQPARGNGSEATIYASVHSDSASPDVLMCQGEFPICSAELAQQHSVPPNAWSLVAGLAQPHSRGRVRLRSADPRDDVVLQLNALSDPRDMATARAAVELSREIGAQAPLKELTKREAFPGSPYKNDLDLFIRQSAVPFWHQTCTAKMGRDEWSVVDAKLKVYGIDNLMIADGSVFPRIPTGNTMAPCVVVGERAAQILLKEISGTVATPAAIETPL</sequence>
<dbReference type="EC" id="1.1.99.1" evidence="8"/>
<dbReference type="SUPFAM" id="SSF54373">
    <property type="entry name" value="FAD-linked reductases, C-terminal domain"/>
    <property type="match status" value="1"/>
</dbReference>
<accession>A0ABR9IYV5</accession>